<keyword evidence="4" id="KW-1185">Reference proteome</keyword>
<organism evidence="4">
    <name type="scientific">Vanderwaltozyma polyspora (strain ATCC 22028 / DSM 70294 / BCRC 21397 / CBS 2163 / NBRC 10782 / NRRL Y-8283 / UCD 57-17)</name>
    <name type="common">Kluyveromyces polysporus</name>
    <dbReference type="NCBI Taxonomy" id="436907"/>
    <lineage>
        <taxon>Eukaryota</taxon>
        <taxon>Fungi</taxon>
        <taxon>Dikarya</taxon>
        <taxon>Ascomycota</taxon>
        <taxon>Saccharomycotina</taxon>
        <taxon>Saccharomycetes</taxon>
        <taxon>Saccharomycetales</taxon>
        <taxon>Saccharomycetaceae</taxon>
        <taxon>Vanderwaltozyma</taxon>
    </lineage>
</organism>
<dbReference type="KEGG" id="vpo:Kpol_1004p48"/>
<dbReference type="RefSeq" id="XP_001645531.1">
    <property type="nucleotide sequence ID" value="XM_001645481.1"/>
</dbReference>
<proteinExistence type="predicted"/>
<dbReference type="GeneID" id="5545913"/>
<dbReference type="Proteomes" id="UP000000267">
    <property type="component" value="Unassembled WGS sequence"/>
</dbReference>
<name>A7TJA4_VANPO</name>
<evidence type="ECO:0000313" key="4">
    <source>
        <dbReference type="Proteomes" id="UP000000267"/>
    </source>
</evidence>
<dbReference type="Pfam" id="PF15463">
    <property type="entry name" value="ECM11"/>
    <property type="match status" value="1"/>
</dbReference>
<feature type="region of interest" description="Disordered" evidence="1">
    <location>
        <begin position="160"/>
        <end position="181"/>
    </location>
</feature>
<sequence length="312" mass="36090">MTIIKPEPNTIDEFKLLSSEINQNNNGSKSSSATIRSSQSCPNRPALSDISNIKKSPKQKEKDMLKQKYVNFLLSPNVVVGSNEEQNKILKVSQEKDIGSENHLVIKKESLGLMEIPKEHLKKKNYKNNELYVARHESVETGKKIEEKLIESKEITNTDNIGNFDDKNVKQQFSDSENNEERTLKYEDIRCESPGGYEICDKLLYELNDNEEFAESHMDEIFKNLQPNEEEFYRDAAKWSLPEWIGFGQKMIDEYTQHVGELVEQRIQLSYKFEIITKAINERAEALNKRGKLLDTKLNKIKDLGKEILEII</sequence>
<feature type="domain" description="Extracellular mutant protein 11 C-terminal" evidence="2">
    <location>
        <begin position="175"/>
        <end position="309"/>
    </location>
</feature>
<protein>
    <recommendedName>
        <fullName evidence="2">Extracellular mutant protein 11 C-terminal domain-containing protein</fullName>
    </recommendedName>
</protein>
<dbReference type="EMBL" id="DS480400">
    <property type="protein sequence ID" value="EDO17673.1"/>
    <property type="molecule type" value="Genomic_DNA"/>
</dbReference>
<evidence type="ECO:0000313" key="3">
    <source>
        <dbReference type="EMBL" id="EDO17673.1"/>
    </source>
</evidence>
<reference evidence="3 4" key="1">
    <citation type="journal article" date="2007" name="Proc. Natl. Acad. Sci. U.S.A.">
        <title>Independent sorting-out of thousands of duplicated gene pairs in two yeast species descended from a whole-genome duplication.</title>
        <authorList>
            <person name="Scannell D.R."/>
            <person name="Frank A.C."/>
            <person name="Conant G.C."/>
            <person name="Byrne K.P."/>
            <person name="Woolfit M."/>
            <person name="Wolfe K.H."/>
        </authorList>
    </citation>
    <scope>NUCLEOTIDE SEQUENCE [LARGE SCALE GENOMIC DNA]</scope>
    <source>
        <strain evidence="4">ATCC 22028 / DSM 70294 / BCRC 21397 / CBS 2163 / NBRC 10782 / NRRL Y-8283 / UCD 57-17</strain>
    </source>
</reference>
<dbReference type="OMA" id="TEHTAFQ"/>
<dbReference type="PhylomeDB" id="A7TJA4"/>
<dbReference type="InParanoid" id="A7TJA4"/>
<dbReference type="FunCoup" id="A7TJA4">
    <property type="interactions" value="31"/>
</dbReference>
<evidence type="ECO:0000259" key="2">
    <source>
        <dbReference type="Pfam" id="PF15463"/>
    </source>
</evidence>
<gene>
    <name evidence="3" type="ORF">Kpol_1004p48</name>
</gene>
<dbReference type="AlphaFoldDB" id="A7TJA4"/>
<evidence type="ECO:0000256" key="1">
    <source>
        <dbReference type="SAM" id="MobiDB-lite"/>
    </source>
</evidence>
<accession>A7TJA4</accession>
<dbReference type="InterPro" id="IPR029178">
    <property type="entry name" value="Ecm11_C"/>
</dbReference>
<feature type="compositionally biased region" description="Polar residues" evidence="1">
    <location>
        <begin position="22"/>
        <end position="42"/>
    </location>
</feature>
<dbReference type="OrthoDB" id="4056678at2759"/>
<feature type="region of interest" description="Disordered" evidence="1">
    <location>
        <begin position="22"/>
        <end position="50"/>
    </location>
</feature>
<dbReference type="HOGENOM" id="CLU_076692_0_0_1"/>
<dbReference type="eggNOG" id="ENOG502S4IU">
    <property type="taxonomic scope" value="Eukaryota"/>
</dbReference>